<feature type="compositionally biased region" description="Polar residues" evidence="2">
    <location>
        <begin position="344"/>
        <end position="357"/>
    </location>
</feature>
<dbReference type="Proteomes" id="UP000019473">
    <property type="component" value="Unassembled WGS sequence"/>
</dbReference>
<keyword evidence="1" id="KW-0694">RNA-binding</keyword>
<organism evidence="4 5">
    <name type="scientific">Cladophialophora yegresii CBS 114405</name>
    <dbReference type="NCBI Taxonomy" id="1182544"/>
    <lineage>
        <taxon>Eukaryota</taxon>
        <taxon>Fungi</taxon>
        <taxon>Dikarya</taxon>
        <taxon>Ascomycota</taxon>
        <taxon>Pezizomycotina</taxon>
        <taxon>Eurotiomycetes</taxon>
        <taxon>Chaetothyriomycetidae</taxon>
        <taxon>Chaetothyriales</taxon>
        <taxon>Herpotrichiellaceae</taxon>
        <taxon>Cladophialophora</taxon>
    </lineage>
</organism>
<dbReference type="RefSeq" id="XP_007755958.1">
    <property type="nucleotide sequence ID" value="XM_007757768.1"/>
</dbReference>
<feature type="region of interest" description="Disordered" evidence="2">
    <location>
        <begin position="466"/>
        <end position="574"/>
    </location>
</feature>
<dbReference type="VEuPathDB" id="FungiDB:A1O7_03751"/>
<dbReference type="InterPro" id="IPR052600">
    <property type="entry name" value="Nuc_rcpt_coact/corep"/>
</dbReference>
<feature type="domain" description="RRM" evidence="3">
    <location>
        <begin position="401"/>
        <end position="472"/>
    </location>
</feature>
<feature type="region of interest" description="Disordered" evidence="2">
    <location>
        <begin position="46"/>
        <end position="212"/>
    </location>
</feature>
<feature type="compositionally biased region" description="Pro residues" evidence="2">
    <location>
        <begin position="720"/>
        <end position="729"/>
    </location>
</feature>
<protein>
    <recommendedName>
        <fullName evidence="3">RRM domain-containing protein</fullName>
    </recommendedName>
</protein>
<dbReference type="PANTHER" id="PTHR23295:SF6">
    <property type="entry name" value="NEOSIN, ISOFORM A"/>
    <property type="match status" value="1"/>
</dbReference>
<feature type="compositionally biased region" description="Polar residues" evidence="2">
    <location>
        <begin position="46"/>
        <end position="62"/>
    </location>
</feature>
<gene>
    <name evidence="4" type="ORF">A1O7_03751</name>
</gene>
<evidence type="ECO:0000313" key="5">
    <source>
        <dbReference type="Proteomes" id="UP000019473"/>
    </source>
</evidence>
<feature type="compositionally biased region" description="Low complexity" evidence="2">
    <location>
        <begin position="473"/>
        <end position="484"/>
    </location>
</feature>
<feature type="region of interest" description="Disordered" evidence="2">
    <location>
        <begin position="1"/>
        <end position="31"/>
    </location>
</feature>
<feature type="compositionally biased region" description="Basic and acidic residues" evidence="2">
    <location>
        <begin position="491"/>
        <end position="524"/>
    </location>
</feature>
<proteinExistence type="predicted"/>
<dbReference type="Pfam" id="PF00076">
    <property type="entry name" value="RRM_1"/>
    <property type="match status" value="1"/>
</dbReference>
<dbReference type="GO" id="GO:0003723">
    <property type="term" value="F:RNA binding"/>
    <property type="evidence" value="ECO:0007669"/>
    <property type="project" value="UniProtKB-UniRule"/>
</dbReference>
<feature type="compositionally biased region" description="Polar residues" evidence="2">
    <location>
        <begin position="133"/>
        <end position="159"/>
    </location>
</feature>
<feature type="compositionally biased region" description="Basic and acidic residues" evidence="2">
    <location>
        <begin position="90"/>
        <end position="100"/>
    </location>
</feature>
<dbReference type="PANTHER" id="PTHR23295">
    <property type="entry name" value="NUCLEAR RECEPTOR COACTIVATOR 5-RELATED"/>
    <property type="match status" value="1"/>
</dbReference>
<reference evidence="4 5" key="1">
    <citation type="submission" date="2013-03" db="EMBL/GenBank/DDBJ databases">
        <title>The Genome Sequence of Cladophialophora yegresii CBS 114405.</title>
        <authorList>
            <consortium name="The Broad Institute Genomics Platform"/>
            <person name="Cuomo C."/>
            <person name="de Hoog S."/>
            <person name="Gorbushina A."/>
            <person name="Walker B."/>
            <person name="Young S.K."/>
            <person name="Zeng Q."/>
            <person name="Gargeya S."/>
            <person name="Fitzgerald M."/>
            <person name="Haas B."/>
            <person name="Abouelleil A."/>
            <person name="Allen A.W."/>
            <person name="Alvarado L."/>
            <person name="Arachchi H.M."/>
            <person name="Berlin A.M."/>
            <person name="Chapman S.B."/>
            <person name="Gainer-Dewar J."/>
            <person name="Goldberg J."/>
            <person name="Griggs A."/>
            <person name="Gujja S."/>
            <person name="Hansen M."/>
            <person name="Howarth C."/>
            <person name="Imamovic A."/>
            <person name="Ireland A."/>
            <person name="Larimer J."/>
            <person name="McCowan C."/>
            <person name="Murphy C."/>
            <person name="Pearson M."/>
            <person name="Poon T.W."/>
            <person name="Priest M."/>
            <person name="Roberts A."/>
            <person name="Saif S."/>
            <person name="Shea T."/>
            <person name="Sisk P."/>
            <person name="Sykes S."/>
            <person name="Wortman J."/>
            <person name="Nusbaum C."/>
            <person name="Birren B."/>
        </authorList>
    </citation>
    <scope>NUCLEOTIDE SEQUENCE [LARGE SCALE GENOMIC DNA]</scope>
    <source>
        <strain evidence="4 5">CBS 114405</strain>
    </source>
</reference>
<dbReference type="eggNOG" id="KOG0118">
    <property type="taxonomic scope" value="Eukaryota"/>
</dbReference>
<feature type="compositionally biased region" description="Low complexity" evidence="2">
    <location>
        <begin position="120"/>
        <end position="132"/>
    </location>
</feature>
<dbReference type="InterPro" id="IPR012677">
    <property type="entry name" value="Nucleotide-bd_a/b_plait_sf"/>
</dbReference>
<dbReference type="HOGENOM" id="CLU_013226_1_0_1"/>
<evidence type="ECO:0000256" key="1">
    <source>
        <dbReference type="PROSITE-ProRule" id="PRU00176"/>
    </source>
</evidence>
<keyword evidence="5" id="KW-1185">Reference proteome</keyword>
<dbReference type="SMART" id="SM00360">
    <property type="entry name" value="RRM"/>
    <property type="match status" value="1"/>
</dbReference>
<feature type="region of interest" description="Disordered" evidence="2">
    <location>
        <begin position="244"/>
        <end position="271"/>
    </location>
</feature>
<dbReference type="EMBL" id="AMGW01000003">
    <property type="protein sequence ID" value="EXJ59605.1"/>
    <property type="molecule type" value="Genomic_DNA"/>
</dbReference>
<dbReference type="Gene3D" id="3.30.70.330">
    <property type="match status" value="1"/>
</dbReference>
<evidence type="ECO:0000256" key="2">
    <source>
        <dbReference type="SAM" id="MobiDB-lite"/>
    </source>
</evidence>
<feature type="compositionally biased region" description="Pro residues" evidence="2">
    <location>
        <begin position="249"/>
        <end position="263"/>
    </location>
</feature>
<dbReference type="OrthoDB" id="10044938at2759"/>
<dbReference type="GeneID" id="19178343"/>
<dbReference type="InterPro" id="IPR000504">
    <property type="entry name" value="RRM_dom"/>
</dbReference>
<dbReference type="PROSITE" id="PS50102">
    <property type="entry name" value="RRM"/>
    <property type="match status" value="1"/>
</dbReference>
<evidence type="ECO:0000259" key="3">
    <source>
        <dbReference type="PROSITE" id="PS50102"/>
    </source>
</evidence>
<feature type="region of interest" description="Disordered" evidence="2">
    <location>
        <begin position="341"/>
        <end position="371"/>
    </location>
</feature>
<accession>W9W3M7</accession>
<sequence length="851" mass="93214">MTDADPLPEAQCFGRDQTPESPRPVHVPEPSTIPVLLNQMDPVFNDTETYNIPHNQTFSPYSESALAMNENDPNDPNPDEQDAVQNFLRGAEEENARLDDPAQLPSTHGQMTQNDPSVEAHLLSALANASAHPQSSDAHANPPQNQPIKAGDESQTNDDLNPAPKPAPEPTTDPEANNETQNALAASSSASEPTVKLEPQSNPGGVDYQSLLDTISQSASTAPTADSVSAPTTAASLTYQGAQSVLPVPGLPPKPPTQAPPTDPSNVYAFPTVNTDQQGQYQQVAQEAQSQLVNQEAQHQLVSPDVFTHANGVGSAGSYPASFLPQPIPMQAPGTGAWPPPGNQVGTISPAQSLQRPESTRSADPAERPWTPRTQAVYDSFLEDERRYVTEGIWDKFPSGSRLFVGNLPSEKVTKRDIFHIFHKHGRLAQISIKQAYGFVQYLEASSCHAALQAEQGVEIRGRKVHLEVSKPQKNTRNQQGQQGNKRRRSRSPERRSARQNDRFERPNYSDFRDERSRQTDYRRSPSPARGYRSREDHRTPAQSPHFGPSGRPNSPYTTAFPYPAPPGGYDEEATLPLPRRDPRDAPDVQILILEPSVAQSFINWVEQGFRNKGLRASTIWLSARLPLSAVVKRQIIEGVQGVVKLVQANQYNSKIPLQVFDRSQGTTNVSFNEYVDLDVSVAADIVLSARQKERGGLQQSPQSYHPPQGYPPQNHYGYAPPPQYPPTAYPAQPQQHNQYQYSQNAQYQNQAQTPVTPGSATAAPTLQQLLANLRQPGDSQPNSASPDGKPTPDLAGLLSNVARHQQLPPHQQQSATQHGYGPVAPAYGVGQQQSQQNVQNIMDTLARYNR</sequence>
<feature type="region of interest" description="Disordered" evidence="2">
    <location>
        <begin position="693"/>
        <end position="761"/>
    </location>
</feature>
<name>W9W3M7_9EURO</name>
<feature type="compositionally biased region" description="Polar residues" evidence="2">
    <location>
        <begin position="104"/>
        <end position="116"/>
    </location>
</feature>
<dbReference type="SUPFAM" id="SSF54928">
    <property type="entry name" value="RNA-binding domain, RBD"/>
    <property type="match status" value="1"/>
</dbReference>
<dbReference type="STRING" id="1182544.W9W3M7"/>
<dbReference type="AlphaFoldDB" id="W9W3M7"/>
<feature type="region of interest" description="Disordered" evidence="2">
    <location>
        <begin position="775"/>
        <end position="836"/>
    </location>
</feature>
<dbReference type="InterPro" id="IPR035979">
    <property type="entry name" value="RBD_domain_sf"/>
</dbReference>
<feature type="compositionally biased region" description="Polar residues" evidence="2">
    <location>
        <begin position="174"/>
        <end position="192"/>
    </location>
</feature>
<feature type="compositionally biased region" description="Basic and acidic residues" evidence="2">
    <location>
        <begin position="358"/>
        <end position="367"/>
    </location>
</feature>
<evidence type="ECO:0000313" key="4">
    <source>
        <dbReference type="EMBL" id="EXJ59605.1"/>
    </source>
</evidence>
<comment type="caution">
    <text evidence="4">The sequence shown here is derived from an EMBL/GenBank/DDBJ whole genome shotgun (WGS) entry which is preliminary data.</text>
</comment>
<feature type="compositionally biased region" description="Low complexity" evidence="2">
    <location>
        <begin position="730"/>
        <end position="753"/>
    </location>
</feature>
<feature type="compositionally biased region" description="Polar residues" evidence="2">
    <location>
        <begin position="809"/>
        <end position="818"/>
    </location>
</feature>